<dbReference type="OrthoDB" id="3364175at2759"/>
<dbReference type="PANTHER" id="PTHR47424">
    <property type="entry name" value="REGULATORY PROTEIN GAL4"/>
    <property type="match status" value="1"/>
</dbReference>
<keyword evidence="9" id="KW-1185">Reference proteome</keyword>
<dbReference type="Gene3D" id="4.10.240.10">
    <property type="entry name" value="Zn(2)-C6 fungal-type DNA-binding domain"/>
    <property type="match status" value="1"/>
</dbReference>
<accession>A0A0V1PQG3</accession>
<dbReference type="EMBL" id="LMYN01000270">
    <property type="protein sequence ID" value="KRZ98488.1"/>
    <property type="molecule type" value="Genomic_DNA"/>
</dbReference>
<protein>
    <recommendedName>
        <fullName evidence="7">Zn(2)-C6 fungal-type domain-containing protein</fullName>
    </recommendedName>
</protein>
<keyword evidence="2" id="KW-0805">Transcription regulation</keyword>
<reference evidence="8 9" key="1">
    <citation type="submission" date="2015-11" db="EMBL/GenBank/DDBJ databases">
        <title>The genome of Debaryomyces fabryi.</title>
        <authorList>
            <person name="Tafer H."/>
            <person name="Lopandic K."/>
        </authorList>
    </citation>
    <scope>NUCLEOTIDE SEQUENCE [LARGE SCALE GENOMIC DNA]</scope>
    <source>
        <strain evidence="8 9">CBS 789</strain>
    </source>
</reference>
<dbReference type="PROSITE" id="PS50048">
    <property type="entry name" value="ZN2_CY6_FUNGAL_2"/>
    <property type="match status" value="1"/>
</dbReference>
<dbReference type="CDD" id="cd00067">
    <property type="entry name" value="GAL4"/>
    <property type="match status" value="1"/>
</dbReference>
<dbReference type="GO" id="GO:0008270">
    <property type="term" value="F:zinc ion binding"/>
    <property type="evidence" value="ECO:0007669"/>
    <property type="project" value="InterPro"/>
</dbReference>
<proteinExistence type="predicted"/>
<dbReference type="Proteomes" id="UP000054251">
    <property type="component" value="Unassembled WGS sequence"/>
</dbReference>
<dbReference type="InterPro" id="IPR007219">
    <property type="entry name" value="XnlR_reg_dom"/>
</dbReference>
<dbReference type="GO" id="GO:0000978">
    <property type="term" value="F:RNA polymerase II cis-regulatory region sequence-specific DNA binding"/>
    <property type="evidence" value="ECO:0007669"/>
    <property type="project" value="TreeGrafter"/>
</dbReference>
<feature type="compositionally biased region" description="Basic and acidic residues" evidence="6">
    <location>
        <begin position="96"/>
        <end position="107"/>
    </location>
</feature>
<dbReference type="AlphaFoldDB" id="A0A0V1PQG3"/>
<gene>
    <name evidence="8" type="ORF">AC631_05750</name>
</gene>
<keyword evidence="3" id="KW-0238">DNA-binding</keyword>
<evidence type="ECO:0000313" key="8">
    <source>
        <dbReference type="EMBL" id="KRZ98488.1"/>
    </source>
</evidence>
<dbReference type="GO" id="GO:0006351">
    <property type="term" value="P:DNA-templated transcription"/>
    <property type="evidence" value="ECO:0007669"/>
    <property type="project" value="InterPro"/>
</dbReference>
<dbReference type="InterPro" id="IPR036864">
    <property type="entry name" value="Zn2-C6_fun-type_DNA-bd_sf"/>
</dbReference>
<dbReference type="GO" id="GO:0000981">
    <property type="term" value="F:DNA-binding transcription factor activity, RNA polymerase II-specific"/>
    <property type="evidence" value="ECO:0007669"/>
    <property type="project" value="InterPro"/>
</dbReference>
<evidence type="ECO:0000256" key="5">
    <source>
        <dbReference type="ARBA" id="ARBA00023242"/>
    </source>
</evidence>
<evidence type="ECO:0000256" key="2">
    <source>
        <dbReference type="ARBA" id="ARBA00023015"/>
    </source>
</evidence>
<organism evidence="8 9">
    <name type="scientific">Debaryomyces fabryi</name>
    <dbReference type="NCBI Taxonomy" id="58627"/>
    <lineage>
        <taxon>Eukaryota</taxon>
        <taxon>Fungi</taxon>
        <taxon>Dikarya</taxon>
        <taxon>Ascomycota</taxon>
        <taxon>Saccharomycotina</taxon>
        <taxon>Pichiomycetes</taxon>
        <taxon>Debaryomycetaceae</taxon>
        <taxon>Debaryomyces</taxon>
    </lineage>
</organism>
<sequence length="711" mass="81274">MSSDKDNHTNGKNRRRNVALACEGCRQRKRRCDGAQPVCGICLKRKTTCVYSKRYTRAHANAEYVKSLEEKLGILRNDIPKSVDMIQSPSIVSEGYQKENADSKELVTHSSTRSQSVSHSHTSTSGSYPGLNQNLQNSNDSAIRNNEGTANFRDEDMATDAMGAGSGAVSNKNRDKSFFGRSAAMSFMKELFESVDHESIDNFEPESVKSITYKMSRHEKERSTISLSRIVVPPRGVADGYVKIYFENTYPLYPFVHKPTFMSAYEEIWSSDTNNCELDELFYCILNIIFAFGYHLSPLEEHLESSKTTNVYFERSQELLKFHLMDAGSLLLIQALLLTGQFLQATTRLAGCWNIVGLTIRIAQSLGLHMEKSLSPQRSYIEQEIEKRLWHGCLLMDKIVSMTFGRPLMVVEDQAMNPPVYIDDEYVHDTNINYPPIEKPSVLRFFSETVKLYNIMADILKFFYADPAPEYMDLFVGIFSFQKRLYVFQGNIPNYIKFENCLHEPPYLHQSIVLQIRYLHLKIMLYRPVLFPMNRDEVYTSGISSMELYVSSQRSISVLCINCAMELIHLIKKFRSADLTLLPASWYNVFYIYTAALILLAAKLQPGLQDDLDKIKFELSWTNVVELLSSYESQSKSAACCLKVLEIMDNKIKSVNQKRSKQTRDAHQPEESYSTASESEVPTDFLYSLMYDTEGPFGGPFFYNNKLDSII</sequence>
<evidence type="ECO:0000259" key="7">
    <source>
        <dbReference type="PROSITE" id="PS50048"/>
    </source>
</evidence>
<dbReference type="Pfam" id="PF04082">
    <property type="entry name" value="Fungal_trans"/>
    <property type="match status" value="1"/>
</dbReference>
<evidence type="ECO:0000313" key="9">
    <source>
        <dbReference type="Proteomes" id="UP000054251"/>
    </source>
</evidence>
<evidence type="ECO:0000256" key="1">
    <source>
        <dbReference type="ARBA" id="ARBA00022723"/>
    </source>
</evidence>
<evidence type="ECO:0000256" key="4">
    <source>
        <dbReference type="ARBA" id="ARBA00023163"/>
    </source>
</evidence>
<dbReference type="CDD" id="cd12148">
    <property type="entry name" value="fungal_TF_MHR"/>
    <property type="match status" value="1"/>
</dbReference>
<dbReference type="SMART" id="SM00066">
    <property type="entry name" value="GAL4"/>
    <property type="match status" value="1"/>
</dbReference>
<dbReference type="GO" id="GO:0005634">
    <property type="term" value="C:nucleus"/>
    <property type="evidence" value="ECO:0007669"/>
    <property type="project" value="TreeGrafter"/>
</dbReference>
<keyword evidence="4" id="KW-0804">Transcription</keyword>
<dbReference type="RefSeq" id="XP_015464591.1">
    <property type="nucleotide sequence ID" value="XM_015614579.1"/>
</dbReference>
<dbReference type="PROSITE" id="PS00463">
    <property type="entry name" value="ZN2_CY6_FUNGAL_1"/>
    <property type="match status" value="1"/>
</dbReference>
<keyword evidence="1" id="KW-0479">Metal-binding</keyword>
<feature type="domain" description="Zn(2)-C6 fungal-type" evidence="7">
    <location>
        <begin position="21"/>
        <end position="51"/>
    </location>
</feature>
<dbReference type="GO" id="GO:0000435">
    <property type="term" value="P:positive regulation of transcription from RNA polymerase II promoter by galactose"/>
    <property type="evidence" value="ECO:0007669"/>
    <property type="project" value="TreeGrafter"/>
</dbReference>
<name>A0A0V1PQG3_9ASCO</name>
<feature type="region of interest" description="Disordered" evidence="6">
    <location>
        <begin position="95"/>
        <end position="147"/>
    </location>
</feature>
<dbReference type="SMART" id="SM00906">
    <property type="entry name" value="Fungal_trans"/>
    <property type="match status" value="1"/>
</dbReference>
<evidence type="ECO:0000256" key="6">
    <source>
        <dbReference type="SAM" id="MobiDB-lite"/>
    </source>
</evidence>
<dbReference type="PANTHER" id="PTHR47424:SF3">
    <property type="entry name" value="REGULATORY PROTEIN GAL4"/>
    <property type="match status" value="1"/>
</dbReference>
<feature type="compositionally biased region" description="Low complexity" evidence="6">
    <location>
        <begin position="108"/>
        <end position="127"/>
    </location>
</feature>
<feature type="region of interest" description="Disordered" evidence="6">
    <location>
        <begin position="656"/>
        <end position="679"/>
    </location>
</feature>
<feature type="compositionally biased region" description="Polar residues" evidence="6">
    <location>
        <begin position="130"/>
        <end position="147"/>
    </location>
</feature>
<dbReference type="SUPFAM" id="SSF57701">
    <property type="entry name" value="Zn2/Cys6 DNA-binding domain"/>
    <property type="match status" value="1"/>
</dbReference>
<evidence type="ECO:0000256" key="3">
    <source>
        <dbReference type="ARBA" id="ARBA00023125"/>
    </source>
</evidence>
<dbReference type="Pfam" id="PF00172">
    <property type="entry name" value="Zn_clus"/>
    <property type="match status" value="1"/>
</dbReference>
<dbReference type="InterPro" id="IPR001138">
    <property type="entry name" value="Zn2Cys6_DnaBD"/>
</dbReference>
<comment type="caution">
    <text evidence="8">The sequence shown here is derived from an EMBL/GenBank/DDBJ whole genome shotgun (WGS) entry which is preliminary data.</text>
</comment>
<dbReference type="InterPro" id="IPR051127">
    <property type="entry name" value="Fungal_SecMet_Regulators"/>
</dbReference>
<keyword evidence="5" id="KW-0539">Nucleus</keyword>
<dbReference type="GeneID" id="26842759"/>